<comment type="caution">
    <text evidence="6">The sequence shown here is derived from an EMBL/GenBank/DDBJ whole genome shotgun (WGS) entry which is preliminary data.</text>
</comment>
<dbReference type="Gene3D" id="3.30.300.30">
    <property type="match status" value="1"/>
</dbReference>
<evidence type="ECO:0000256" key="1">
    <source>
        <dbReference type="ARBA" id="ARBA00001957"/>
    </source>
</evidence>
<dbReference type="InterPro" id="IPR020806">
    <property type="entry name" value="PKS_PP-bd"/>
</dbReference>
<organism evidence="6 7">
    <name type="scientific">Nocardia jiangsuensis</name>
    <dbReference type="NCBI Taxonomy" id="1691563"/>
    <lineage>
        <taxon>Bacteria</taxon>
        <taxon>Bacillati</taxon>
        <taxon>Actinomycetota</taxon>
        <taxon>Actinomycetes</taxon>
        <taxon>Mycobacteriales</taxon>
        <taxon>Nocardiaceae</taxon>
        <taxon>Nocardia</taxon>
    </lineage>
</organism>
<dbReference type="SUPFAM" id="SSF52777">
    <property type="entry name" value="CoA-dependent acyltransferases"/>
    <property type="match status" value="4"/>
</dbReference>
<evidence type="ECO:0000256" key="4">
    <source>
        <dbReference type="ARBA" id="ARBA00022598"/>
    </source>
</evidence>
<accession>A0ABV8DNB7</accession>
<name>A0ABV8DNB7_9NOCA</name>
<dbReference type="InterPro" id="IPR010071">
    <property type="entry name" value="AA_adenyl_dom"/>
</dbReference>
<dbReference type="InterPro" id="IPR020845">
    <property type="entry name" value="AMP-binding_CS"/>
</dbReference>
<protein>
    <submittedName>
        <fullName evidence="6">Amino acid adenylation domain-containing protein</fullName>
    </submittedName>
</protein>
<dbReference type="Gene3D" id="3.30.559.10">
    <property type="entry name" value="Chloramphenicol acetyltransferase-like domain"/>
    <property type="match status" value="2"/>
</dbReference>
<dbReference type="InterPro" id="IPR010080">
    <property type="entry name" value="Thioester_reductase-like_dom"/>
</dbReference>
<dbReference type="PROSITE" id="PS00455">
    <property type="entry name" value="AMP_BINDING"/>
    <property type="match status" value="1"/>
</dbReference>
<dbReference type="Gene3D" id="1.10.1200.10">
    <property type="entry name" value="ACP-like"/>
    <property type="match status" value="2"/>
</dbReference>
<dbReference type="InterPro" id="IPR000873">
    <property type="entry name" value="AMP-dep_synth/lig_dom"/>
</dbReference>
<evidence type="ECO:0000313" key="7">
    <source>
        <dbReference type="Proteomes" id="UP001595696"/>
    </source>
</evidence>
<feature type="domain" description="Carrier" evidence="5">
    <location>
        <begin position="1485"/>
        <end position="1560"/>
    </location>
</feature>
<dbReference type="SMART" id="SM00823">
    <property type="entry name" value="PKS_PP"/>
    <property type="match status" value="2"/>
</dbReference>
<sequence length="1962" mass="207724">MSTRPQATLPLTSAQREVWFAQQLLGDVPLTITQYVDVHGPLDRAAYALAARHTAREYGSYLRFGRDADGTPWQRLDYDQYDEVDFHDFGAAADPFAAALAWMRADQRRPIDITADEASWSSILRLGPERHLVYTRVHHLVLDGFGAMTVARRHAELYGRLVAGETLPEPELGSPRALLDADRTYRESPRFRTDREYWTEHATGLPDPVSLSNRPGELAPWSVIVGADLDPARVAALESAGGGAGSAAVLIGAFAGYLGRSSGTAEVSLSLPVTGRTNAVLRRAAGLVSNVVPLRIAVPDAAITADLVAATRTEVGGALRHQRYRGEDIERDRGGVGAGFGPAVNIMNFHSTVELGPARGTLHLLTTGPVPDLTLNIYPGSESGLRVEFEGNPNRYTEPELAAHHARFLRLLAHLTDDPAATLGAFDPLDPAERRALVPWRGPEPVPARPLAEIIAAAVRRAPEHTAVVHEERRWSYLEFDARTDRLARELIAAGVGPETRVVTLLERSAESVAAVWAVTKAGGAFVPVDPGYPQERIAYVLADSAAALALTTAEYADRLPAEMPRILLDDALAGPDALGRRPITDAERIAPLRPEHPAYLIYTSGSTGRPKGVVVTHGGLANLAAERHDRYALRPGAITLHHASPGFDMAVGEQLCALAGGATLVVASRFTVAGQDLAALLRRERVSNAIITPAVLATLDPAELPELKVLGVGGEAIRADLVNAWAPGRAMRNGYGPTEATDIATIGELVAGRPVTIGAPLRGFHALVLDAALRPVPPGVLGELYIGGPALARGYHGRPALTAGRFVADPYGPPGGRLYRTGDLVTVTDVDGEPALEYRGRSDFQIKVRGHRIEPGEVETALTALRSIARAAVTAHTDPRTGTHLVAYLVPADGERIELAAVRAELSRGLPAYLRPAAYEILDTLPLTANGKLDTKRLPAPTFGRTEFRAPTGPAEQRVAEVFAEVFETEGRIGADDDFFALGGTSLSATRVAARLRVPVRAVFDTPTVAGLAPLLGTDSGGPEPVAGERPDVIPPAPAQLRLWLLNQLLPDSAAYHLPVAVRLDGPLAPPALHAAVRAVLARHEVLRTVYPESGSGARQQVLPVSAVLAGLDLEPRPPAGELRDELHALAAEAFDVAVDPPVRLRLFRLGHEQHVLALVAHHIAADGWSLGPLVADLTAAYAAAHAGGPAELPALPLQYADYTLWQLARLGDQADPDSRAAKQLDYWRTVLTDMPDSLPLPTRVAEERAGDGDAVEIPLDVPAGGIADGTPFMIAFAAYAVLLHRLSGKDDLVIGTPVAGRGHPALDALVGMFVNTVPLRTRIDPEATFGDLVTAVRATALDAFEQADVPFDRIVQAVRAPRLDGGHPLLRTVFSYENLPAPPPLTLAGLRVEVLEVPQPTAQFDLTLTVRENPPRAVFRFDTAVFDRDSVEGFAEGYRAVLAAALVDPAAPVGVLAAAGGEAVADPAAARGAHAARAAREIAPMTAREQAIAAVFAEVLDLDEVGPEDDFFELGGTSLLVFTLRTALADRLGLRVEPRALFARATVRALAAASEADDPAAFAARLAEDAALADDIELGGLEPADPAGPLLLTGGTGFLGSHLLRELLDHTDRPIYCLVRAADPADGLRRLGRALDHYELDSADLAARVTALPGDLARPRLGLDEPVFAELATRLSAIVHNGALVNHLATYEQLRTANVGGTRELLRLASTARVVPVHLVSTLDAVLGADRSGVVTERSVLAADEVNRHGYVASKWVAEQLVRRAGERGLPVAVYRPGLVGASARTGLIAADDSLWTMVRAAALLGIAPAVPPEAAVSLAPVDYVARALAALVTGGIPAGERYHLVNTAPTPVRDILHGLERLGYALRTVTPDEAQQVLADRLAAGGAPGDDLARAALLVGNYADLNSGVGDLVLDDTATRRALAGTGITCPAVDAAVIDRCLLRFREAGLLPQPSSAVG</sequence>
<dbReference type="NCBIfam" id="TIGR01733">
    <property type="entry name" value="AA-adenyl-dom"/>
    <property type="match status" value="1"/>
</dbReference>
<dbReference type="SUPFAM" id="SSF47336">
    <property type="entry name" value="ACP-like"/>
    <property type="match status" value="2"/>
</dbReference>
<dbReference type="InterPro" id="IPR036736">
    <property type="entry name" value="ACP-like_sf"/>
</dbReference>
<keyword evidence="4" id="KW-0436">Ligase</keyword>
<dbReference type="PROSITE" id="PS50075">
    <property type="entry name" value="CARRIER"/>
    <property type="match status" value="1"/>
</dbReference>
<evidence type="ECO:0000313" key="6">
    <source>
        <dbReference type="EMBL" id="MFC3961338.1"/>
    </source>
</evidence>
<dbReference type="CDD" id="cd05235">
    <property type="entry name" value="SDR_e1"/>
    <property type="match status" value="1"/>
</dbReference>
<keyword evidence="7" id="KW-1185">Reference proteome</keyword>
<evidence type="ECO:0000259" key="5">
    <source>
        <dbReference type="PROSITE" id="PS50075"/>
    </source>
</evidence>
<dbReference type="PANTHER" id="PTHR45527">
    <property type="entry name" value="NONRIBOSOMAL PEPTIDE SYNTHETASE"/>
    <property type="match status" value="1"/>
</dbReference>
<keyword evidence="2" id="KW-0596">Phosphopantetheine</keyword>
<dbReference type="InterPro" id="IPR009081">
    <property type="entry name" value="PP-bd_ACP"/>
</dbReference>
<dbReference type="Gene3D" id="2.30.38.10">
    <property type="entry name" value="Luciferase, Domain 3"/>
    <property type="match status" value="1"/>
</dbReference>
<dbReference type="InterPro" id="IPR045851">
    <property type="entry name" value="AMP-bd_C_sf"/>
</dbReference>
<dbReference type="SUPFAM" id="SSF56801">
    <property type="entry name" value="Acetyl-CoA synthetase-like"/>
    <property type="match status" value="1"/>
</dbReference>
<evidence type="ECO:0000256" key="3">
    <source>
        <dbReference type="ARBA" id="ARBA00022553"/>
    </source>
</evidence>
<dbReference type="CDD" id="cd05930">
    <property type="entry name" value="A_NRPS"/>
    <property type="match status" value="1"/>
</dbReference>
<dbReference type="Pfam" id="PF00550">
    <property type="entry name" value="PP-binding"/>
    <property type="match status" value="2"/>
</dbReference>
<dbReference type="InterPro" id="IPR036291">
    <property type="entry name" value="NAD(P)-bd_dom_sf"/>
</dbReference>
<dbReference type="Pfam" id="PF00668">
    <property type="entry name" value="Condensation"/>
    <property type="match status" value="2"/>
</dbReference>
<dbReference type="Pfam" id="PF00501">
    <property type="entry name" value="AMP-binding"/>
    <property type="match status" value="1"/>
</dbReference>
<reference evidence="7" key="1">
    <citation type="journal article" date="2019" name="Int. J. Syst. Evol. Microbiol.">
        <title>The Global Catalogue of Microorganisms (GCM) 10K type strain sequencing project: providing services to taxonomists for standard genome sequencing and annotation.</title>
        <authorList>
            <consortium name="The Broad Institute Genomics Platform"/>
            <consortium name="The Broad Institute Genome Sequencing Center for Infectious Disease"/>
            <person name="Wu L."/>
            <person name="Ma J."/>
        </authorList>
    </citation>
    <scope>NUCLEOTIDE SEQUENCE [LARGE SCALE GENOMIC DNA]</scope>
    <source>
        <strain evidence="7">CGMCC 4.7330</strain>
    </source>
</reference>
<dbReference type="InterPro" id="IPR023213">
    <property type="entry name" value="CAT-like_dom_sf"/>
</dbReference>
<gene>
    <name evidence="6" type="ORF">ACFO0B_04975</name>
</gene>
<dbReference type="RefSeq" id="WP_378611087.1">
    <property type="nucleotide sequence ID" value="NZ_JBHSAX010000004.1"/>
</dbReference>
<dbReference type="PANTHER" id="PTHR45527:SF1">
    <property type="entry name" value="FATTY ACID SYNTHASE"/>
    <property type="match status" value="1"/>
</dbReference>
<dbReference type="Gene3D" id="3.30.559.30">
    <property type="entry name" value="Nonribosomal peptide synthetase, condensation domain"/>
    <property type="match status" value="2"/>
</dbReference>
<comment type="cofactor">
    <cofactor evidence="1">
        <name>pantetheine 4'-phosphate</name>
        <dbReference type="ChEBI" id="CHEBI:47942"/>
    </cofactor>
</comment>
<dbReference type="EMBL" id="JBHSAX010000004">
    <property type="protein sequence ID" value="MFC3961338.1"/>
    <property type="molecule type" value="Genomic_DNA"/>
</dbReference>
<dbReference type="Pfam" id="PF13193">
    <property type="entry name" value="AMP-binding_C"/>
    <property type="match status" value="1"/>
</dbReference>
<dbReference type="NCBIfam" id="TIGR01746">
    <property type="entry name" value="Thioester-redct"/>
    <property type="match status" value="1"/>
</dbReference>
<dbReference type="InterPro" id="IPR013120">
    <property type="entry name" value="FAR_NAD-bd"/>
</dbReference>
<dbReference type="InterPro" id="IPR025110">
    <property type="entry name" value="AMP-bd_C"/>
</dbReference>
<dbReference type="Gene3D" id="3.40.50.720">
    <property type="entry name" value="NAD(P)-binding Rossmann-like Domain"/>
    <property type="match status" value="1"/>
</dbReference>
<dbReference type="SUPFAM" id="SSF51735">
    <property type="entry name" value="NAD(P)-binding Rossmann-fold domains"/>
    <property type="match status" value="1"/>
</dbReference>
<dbReference type="Pfam" id="PF07993">
    <property type="entry name" value="NAD_binding_4"/>
    <property type="match status" value="1"/>
</dbReference>
<evidence type="ECO:0000256" key="2">
    <source>
        <dbReference type="ARBA" id="ARBA00022450"/>
    </source>
</evidence>
<keyword evidence="3" id="KW-0597">Phosphoprotein</keyword>
<dbReference type="Proteomes" id="UP001595696">
    <property type="component" value="Unassembled WGS sequence"/>
</dbReference>
<dbReference type="InterPro" id="IPR001242">
    <property type="entry name" value="Condensation_dom"/>
</dbReference>
<dbReference type="Gene3D" id="3.40.50.980">
    <property type="match status" value="2"/>
</dbReference>
<proteinExistence type="predicted"/>